<gene>
    <name evidence="2" type="primary">a34</name>
</gene>
<feature type="compositionally biased region" description="Low complexity" evidence="1">
    <location>
        <begin position="511"/>
        <end position="538"/>
    </location>
</feature>
<dbReference type="Proteomes" id="UP000105122">
    <property type="component" value="Segment"/>
</dbReference>
<feature type="compositionally biased region" description="Basic and acidic residues" evidence="1">
    <location>
        <begin position="33"/>
        <end position="42"/>
    </location>
</feature>
<accession>A0A0F6TGG6</accession>
<proteinExistence type="predicted"/>
<feature type="compositionally biased region" description="Polar residues" evidence="1">
    <location>
        <begin position="1"/>
        <end position="18"/>
    </location>
</feature>
<evidence type="ECO:0000313" key="2">
    <source>
        <dbReference type="EMBL" id="AKE44210.1"/>
    </source>
</evidence>
<organism evidence="2 3">
    <name type="scientific">Rat cytomegalovirus ALL-03</name>
    <dbReference type="NCBI Taxonomy" id="1640278"/>
    <lineage>
        <taxon>Viruses</taxon>
        <taxon>Duplodnaviria</taxon>
        <taxon>Heunggongvirae</taxon>
        <taxon>Peploviricota</taxon>
        <taxon>Herviviricetes</taxon>
        <taxon>Herpesvirales</taxon>
        <taxon>Orthoherpesviridae</taxon>
        <taxon>Betaherpesvirinae</taxon>
        <taxon>Muromegalovirus</taxon>
        <taxon>Muromegalovirus muridbeta8</taxon>
        <taxon>Rat cytomegalovirus (isolate England)</taxon>
    </lineage>
</organism>
<evidence type="ECO:0000313" key="3">
    <source>
        <dbReference type="Proteomes" id="UP000105122"/>
    </source>
</evidence>
<name>A0A0F6TGG6_RCMVE</name>
<protein>
    <submittedName>
        <fullName evidence="2">A34</fullName>
    </submittedName>
</protein>
<feature type="compositionally biased region" description="Acidic residues" evidence="1">
    <location>
        <begin position="458"/>
        <end position="469"/>
    </location>
</feature>
<dbReference type="EMBL" id="KP967684">
    <property type="protein sequence ID" value="AKE44210.1"/>
    <property type="molecule type" value="Genomic_DNA"/>
</dbReference>
<reference evidence="2 3" key="1">
    <citation type="journal article" date="2015" name="Genome Announc.">
        <title>Complete Genome Sequence of Rat Cytomegalovirus Strain ALL-03 (Malaysian Strain).</title>
        <authorList>
            <person name="Balakrishnan K.N."/>
            <person name="Abdullah A.A."/>
            <person name="Camalxaman S.N."/>
            <person name="Quah Y.W."/>
            <person name="Abba Y."/>
            <person name="Hani H."/>
            <person name="Loh H.S."/>
            <person name="Kamal F.M."/>
            <person name="Zeenathul N.A."/>
            <person name="Aini I."/>
            <person name="Omar A.R."/>
            <person name="Noordin M.M."/>
            <person name="Mohd Azmi M.L."/>
        </authorList>
    </citation>
    <scope>NUCLEOTIDE SEQUENCE [LARGE SCALE GENOMIC DNA]</scope>
    <source>
        <strain evidence="2">ALL-03</strain>
    </source>
</reference>
<dbReference type="Pfam" id="PF25722">
    <property type="entry name" value="CMV_UL34"/>
    <property type="match status" value="1"/>
</dbReference>
<dbReference type="InterPro" id="IPR058046">
    <property type="entry name" value="UL34"/>
</dbReference>
<feature type="region of interest" description="Disordered" evidence="1">
    <location>
        <begin position="1"/>
        <end position="145"/>
    </location>
</feature>
<sequence>METTSTPRFIGSSESTSMRADHPFTSRIQKSSLSDEPRETKYRFKRKRTHSEEDSLPSKYSRCPRPHTSQHNHPRHSSESTYYRHQRRECCDTPVTPRHHERRKSESERHAKKHHGRVPDTRPVNKYTHRDSPQRHGSRTTNDDNHRTLLAESFIRSVSGTYKMMNRAEDRKRILSNQLPSCIKSKCIANPFMFCTSADGDLLESEVASMRRHQKHITDFSRLDRAIHRVGCRIRKRPSPSVFTEQQTSMIRAIRIISIAFNRITYVARVKHYCDKDSRLSNYLRDQLTKRCSEGSRLNFGIRRFISAVNLEKNKDLCLVFVGMLNQTPHMWARSIRLLLRLKIFYQNVLMKMLMEEKIDIREVFDMQYHPTAQKLLSQVKQYTNSAFALNDTVNTVADMIRQRQNDSIPQNQDVYDRFVTCSPPKTPIPRPDIHAPYYQKSECQSNASSNTSSPRDDDTDSDTSDTDSSEGSRTLDDSDSESHRQTSPMSKSPVPRSATPMTPPSRSPRSHSPSTSCSSSSSSNSSKSSSTFPRTPSLTFSPCPRHPSDGSMSPECPIKHTRGNTYEWSRDSPGNFISVHVGRSTPPTQPHPECIILLENNRECI</sequence>
<feature type="region of interest" description="Disordered" evidence="1">
    <location>
        <begin position="443"/>
        <end position="559"/>
    </location>
</feature>
<feature type="compositionally biased region" description="Basic and acidic residues" evidence="1">
    <location>
        <begin position="474"/>
        <end position="485"/>
    </location>
</feature>
<feature type="compositionally biased region" description="Basic residues" evidence="1">
    <location>
        <begin position="62"/>
        <end position="75"/>
    </location>
</feature>
<evidence type="ECO:0000256" key="1">
    <source>
        <dbReference type="SAM" id="MobiDB-lite"/>
    </source>
</evidence>